<dbReference type="AlphaFoldDB" id="A0A9D4UHW6"/>
<evidence type="ECO:0000313" key="1">
    <source>
        <dbReference type="EMBL" id="KAI5068195.1"/>
    </source>
</evidence>
<reference evidence="1" key="1">
    <citation type="submission" date="2021-01" db="EMBL/GenBank/DDBJ databases">
        <title>Adiantum capillus-veneris genome.</title>
        <authorList>
            <person name="Fang Y."/>
            <person name="Liao Q."/>
        </authorList>
    </citation>
    <scope>NUCLEOTIDE SEQUENCE</scope>
    <source>
        <strain evidence="1">H3</strain>
        <tissue evidence="1">Leaf</tissue>
    </source>
</reference>
<sequence length="94" mass="10171">MGVGWVLSGGEALVGQPLCSLLTSPNPTFLELQCQGSHPGCAALHHGHDVRVELSSGRSSLQRLLSDDREQAKLIRRDAVFGLPAVMPWRLVSR</sequence>
<gene>
    <name evidence="1" type="ORF">GOP47_0016540</name>
</gene>
<protein>
    <submittedName>
        <fullName evidence="1">Uncharacterized protein</fullName>
    </submittedName>
</protein>
<accession>A0A9D4UHW6</accession>
<proteinExistence type="predicted"/>
<keyword evidence="2" id="KW-1185">Reference proteome</keyword>
<organism evidence="1 2">
    <name type="scientific">Adiantum capillus-veneris</name>
    <name type="common">Maidenhair fern</name>
    <dbReference type="NCBI Taxonomy" id="13818"/>
    <lineage>
        <taxon>Eukaryota</taxon>
        <taxon>Viridiplantae</taxon>
        <taxon>Streptophyta</taxon>
        <taxon>Embryophyta</taxon>
        <taxon>Tracheophyta</taxon>
        <taxon>Polypodiopsida</taxon>
        <taxon>Polypodiidae</taxon>
        <taxon>Polypodiales</taxon>
        <taxon>Pteridineae</taxon>
        <taxon>Pteridaceae</taxon>
        <taxon>Vittarioideae</taxon>
        <taxon>Adiantum</taxon>
    </lineage>
</organism>
<dbReference type="EMBL" id="JABFUD020000016">
    <property type="protein sequence ID" value="KAI5068195.1"/>
    <property type="molecule type" value="Genomic_DNA"/>
</dbReference>
<comment type="caution">
    <text evidence="1">The sequence shown here is derived from an EMBL/GenBank/DDBJ whole genome shotgun (WGS) entry which is preliminary data.</text>
</comment>
<evidence type="ECO:0000313" key="2">
    <source>
        <dbReference type="Proteomes" id="UP000886520"/>
    </source>
</evidence>
<dbReference type="Proteomes" id="UP000886520">
    <property type="component" value="Chromosome 16"/>
</dbReference>
<name>A0A9D4UHW6_ADICA</name>